<reference evidence="3" key="3">
    <citation type="submission" date="2015-06" db="UniProtKB">
        <authorList>
            <consortium name="EnsemblMetazoa"/>
        </authorList>
    </citation>
    <scope>IDENTIFICATION</scope>
</reference>
<dbReference type="GO" id="GO:0005783">
    <property type="term" value="C:endoplasmic reticulum"/>
    <property type="evidence" value="ECO:0007669"/>
    <property type="project" value="InterPro"/>
</dbReference>
<evidence type="ECO:0000256" key="1">
    <source>
        <dbReference type="SAM" id="Phobius"/>
    </source>
</evidence>
<protein>
    <recommendedName>
        <fullName evidence="5">Homeodomain transcription factor 2</fullName>
    </recommendedName>
</protein>
<dbReference type="AlphaFoldDB" id="T1G0G4"/>
<evidence type="ECO:0000313" key="3">
    <source>
        <dbReference type="EnsemblMetazoa" id="HelroP71070"/>
    </source>
</evidence>
<reference evidence="4" key="1">
    <citation type="submission" date="2012-12" db="EMBL/GenBank/DDBJ databases">
        <authorList>
            <person name="Hellsten U."/>
            <person name="Grimwood J."/>
            <person name="Chapman J.A."/>
            <person name="Shapiro H."/>
            <person name="Aerts A."/>
            <person name="Otillar R.P."/>
            <person name="Terry A.Y."/>
            <person name="Boore J.L."/>
            <person name="Simakov O."/>
            <person name="Marletaz F."/>
            <person name="Cho S.-J."/>
            <person name="Edsinger-Gonzales E."/>
            <person name="Havlak P."/>
            <person name="Kuo D.-H."/>
            <person name="Larsson T."/>
            <person name="Lv J."/>
            <person name="Arendt D."/>
            <person name="Savage R."/>
            <person name="Osoegawa K."/>
            <person name="de Jong P."/>
            <person name="Lindberg D.R."/>
            <person name="Seaver E.C."/>
            <person name="Weisblat D.A."/>
            <person name="Putnam N.H."/>
            <person name="Grigoriev I.V."/>
            <person name="Rokhsar D.S."/>
        </authorList>
    </citation>
    <scope>NUCLEOTIDE SEQUENCE</scope>
</reference>
<name>T1G0G4_HELRO</name>
<dbReference type="EnsemblMetazoa" id="HelroT71070">
    <property type="protein sequence ID" value="HelroP71070"/>
    <property type="gene ID" value="HelroG71070"/>
</dbReference>
<sequence length="218" mass="25257">MLAVSERTFYQRLLYAKNFCYLTSLRRARKYQLPHFRLNKVRNIKTWLSIRSFLKRRGPQRSVEIIVSTAFLAAVVIISTICIELLQDYGCFLDELGNWELVLWGLSLGLFLLRFITLGTNINKKYRNFSVLITEQINLYLHMEQKPHKKNELLLANSVLKLAEDLLKEVESPFKVSGLSANPLLYNITKVVVLSAFSAVLTELLGFKLKLYKIKIRA</sequence>
<dbReference type="HOGENOM" id="CLU_056305_1_0_1"/>
<evidence type="ECO:0000313" key="4">
    <source>
        <dbReference type="Proteomes" id="UP000015101"/>
    </source>
</evidence>
<dbReference type="OrthoDB" id="10066656at2759"/>
<keyword evidence="1" id="KW-0472">Membrane</keyword>
<proteinExistence type="predicted"/>
<feature type="transmembrane region" description="Helical" evidence="1">
    <location>
        <begin position="101"/>
        <end position="120"/>
    </location>
</feature>
<keyword evidence="1" id="KW-0812">Transmembrane</keyword>
<feature type="transmembrane region" description="Helical" evidence="1">
    <location>
        <begin position="65"/>
        <end position="86"/>
    </location>
</feature>
<dbReference type="KEGG" id="hro:HELRODRAFT_71070"/>
<dbReference type="PANTHER" id="PTHR12680:SF6">
    <property type="entry name" value="PROTEIN PHTF"/>
    <property type="match status" value="1"/>
</dbReference>
<evidence type="ECO:0000313" key="2">
    <source>
        <dbReference type="EMBL" id="ESN90518.1"/>
    </source>
</evidence>
<dbReference type="EMBL" id="KB097753">
    <property type="protein sequence ID" value="ESN90518.1"/>
    <property type="molecule type" value="Genomic_DNA"/>
</dbReference>
<organism evidence="3 4">
    <name type="scientific">Helobdella robusta</name>
    <name type="common">Californian leech</name>
    <dbReference type="NCBI Taxonomy" id="6412"/>
    <lineage>
        <taxon>Eukaryota</taxon>
        <taxon>Metazoa</taxon>
        <taxon>Spiralia</taxon>
        <taxon>Lophotrochozoa</taxon>
        <taxon>Annelida</taxon>
        <taxon>Clitellata</taxon>
        <taxon>Hirudinea</taxon>
        <taxon>Rhynchobdellida</taxon>
        <taxon>Glossiphoniidae</taxon>
        <taxon>Helobdella</taxon>
    </lineage>
</organism>
<dbReference type="PANTHER" id="PTHR12680">
    <property type="entry name" value="PUTATIVE HOMEODOMAIN TRANSCRIPTION FACTOR PHTF"/>
    <property type="match status" value="1"/>
</dbReference>
<dbReference type="GeneID" id="20214562"/>
<dbReference type="Proteomes" id="UP000015101">
    <property type="component" value="Unassembled WGS sequence"/>
</dbReference>
<keyword evidence="1" id="KW-1133">Transmembrane helix</keyword>
<reference evidence="2 4" key="2">
    <citation type="journal article" date="2013" name="Nature">
        <title>Insights into bilaterian evolution from three spiralian genomes.</title>
        <authorList>
            <person name="Simakov O."/>
            <person name="Marletaz F."/>
            <person name="Cho S.J."/>
            <person name="Edsinger-Gonzales E."/>
            <person name="Havlak P."/>
            <person name="Hellsten U."/>
            <person name="Kuo D.H."/>
            <person name="Larsson T."/>
            <person name="Lv J."/>
            <person name="Arendt D."/>
            <person name="Savage R."/>
            <person name="Osoegawa K."/>
            <person name="de Jong P."/>
            <person name="Grimwood J."/>
            <person name="Chapman J.A."/>
            <person name="Shapiro H."/>
            <person name="Aerts A."/>
            <person name="Otillar R.P."/>
            <person name="Terry A.Y."/>
            <person name="Boore J.L."/>
            <person name="Grigoriev I.V."/>
            <person name="Lindberg D.R."/>
            <person name="Seaver E.C."/>
            <person name="Weisblat D.A."/>
            <person name="Putnam N.H."/>
            <person name="Rokhsar D.S."/>
        </authorList>
    </citation>
    <scope>NUCLEOTIDE SEQUENCE</scope>
</reference>
<dbReference type="STRING" id="6412.T1G0G4"/>
<dbReference type="OMA" id="ITFILEV"/>
<dbReference type="InParanoid" id="T1G0G4"/>
<dbReference type="CTD" id="20214562"/>
<keyword evidence="4" id="KW-1185">Reference proteome</keyword>
<dbReference type="eggNOG" id="ENOG502QQGQ">
    <property type="taxonomic scope" value="Eukaryota"/>
</dbReference>
<accession>T1G0G4</accession>
<dbReference type="RefSeq" id="XP_009031211.1">
    <property type="nucleotide sequence ID" value="XM_009032963.1"/>
</dbReference>
<evidence type="ECO:0008006" key="5">
    <source>
        <dbReference type="Google" id="ProtNLM"/>
    </source>
</evidence>
<dbReference type="InterPro" id="IPR039775">
    <property type="entry name" value="PHTF1/2"/>
</dbReference>
<dbReference type="EMBL" id="AMQM01002272">
    <property type="status" value="NOT_ANNOTATED_CDS"/>
    <property type="molecule type" value="Genomic_DNA"/>
</dbReference>
<gene>
    <name evidence="3" type="primary">20214562</name>
    <name evidence="2" type="ORF">HELRODRAFT_71070</name>
</gene>